<evidence type="ECO:0000313" key="15">
    <source>
        <dbReference type="Proteomes" id="UP001352852"/>
    </source>
</evidence>
<dbReference type="EMBL" id="JAHUTJ010033026">
    <property type="protein sequence ID" value="MED6276628.1"/>
    <property type="molecule type" value="Genomic_DNA"/>
</dbReference>
<dbReference type="Gene3D" id="1.20.5.1180">
    <property type="entry name" value="Geminin coiled-coil domain"/>
    <property type="match status" value="1"/>
</dbReference>
<keyword evidence="5" id="KW-0805">Transcription regulation</keyword>
<evidence type="ECO:0000256" key="1">
    <source>
        <dbReference type="ARBA" id="ARBA00004123"/>
    </source>
</evidence>
<keyword evidence="7" id="KW-0010">Activator</keyword>
<accession>A0ABU7DS45</accession>
<evidence type="ECO:0000256" key="5">
    <source>
        <dbReference type="ARBA" id="ARBA00023015"/>
    </source>
</evidence>
<gene>
    <name evidence="14" type="ORF">CHARACLAT_004942</name>
</gene>
<name>A0ABU7DS45_9TELE</name>
<evidence type="ECO:0000256" key="3">
    <source>
        <dbReference type="ARBA" id="ARBA00018222"/>
    </source>
</evidence>
<keyword evidence="9" id="KW-0539">Nucleus</keyword>
<keyword evidence="8" id="KW-0804">Transcription</keyword>
<evidence type="ECO:0000256" key="4">
    <source>
        <dbReference type="ARBA" id="ARBA00022794"/>
    </source>
</evidence>
<dbReference type="InterPro" id="IPR022786">
    <property type="entry name" value="Geminin/Multicilin"/>
</dbReference>
<proteinExistence type="inferred from homology"/>
<dbReference type="PANTHER" id="PTHR13372">
    <property type="entry name" value="GEMININ"/>
    <property type="match status" value="1"/>
</dbReference>
<keyword evidence="10" id="KW-0131">Cell cycle</keyword>
<evidence type="ECO:0000313" key="14">
    <source>
        <dbReference type="EMBL" id="MED6276628.1"/>
    </source>
</evidence>
<dbReference type="CDD" id="cd22590">
    <property type="entry name" value="McIdas_CC"/>
    <property type="match status" value="1"/>
</dbReference>
<comment type="similarity">
    <text evidence="2">Belongs to the geminin family.</text>
</comment>
<keyword evidence="4" id="KW-0970">Cilium biogenesis/degradation</keyword>
<dbReference type="Proteomes" id="UP001352852">
    <property type="component" value="Unassembled WGS sequence"/>
</dbReference>
<keyword evidence="15" id="KW-1185">Reference proteome</keyword>
<evidence type="ECO:0000256" key="6">
    <source>
        <dbReference type="ARBA" id="ARBA00023054"/>
    </source>
</evidence>
<evidence type="ECO:0000256" key="9">
    <source>
        <dbReference type="ARBA" id="ARBA00023242"/>
    </source>
</evidence>
<sequence>MELMMETQNERNAFGAAWPNRLGQSGRRATDKFPVPRSSSPVSGYVEFPCIADQAFTTIEWDDLECSASAVNQERDPFGSQVNESDSDEQHYRDYVLDFIAGCVIPPLTPQRDFSPEDSVVHSMETAQDGVSWRGIAECRGRPLEDSMTINKQLHKILHRRQQELDSLEEKNLHLKQLASRAKHLASALERLMTVKDGDAGEPAVPCREDTSLSPWKRQRLDEGYETESSDSVEDLLRDISMHCNAVLLSSSAGALQESETIRMYGAFSSFQMSTPYNSTVNVDAPEAAEDVSSFRTSVREHCTIRTQVFPHGHVFTSKTLQGGYRFRWVPHHS</sequence>
<comment type="subcellular location">
    <subcellularLocation>
        <location evidence="1">Nucleus</location>
    </subcellularLocation>
</comment>
<evidence type="ECO:0000256" key="11">
    <source>
        <dbReference type="ARBA" id="ARBA00031136"/>
    </source>
</evidence>
<evidence type="ECO:0000256" key="7">
    <source>
        <dbReference type="ARBA" id="ARBA00023159"/>
    </source>
</evidence>
<reference evidence="14 15" key="1">
    <citation type="submission" date="2021-06" db="EMBL/GenBank/DDBJ databases">
        <authorList>
            <person name="Palmer J.M."/>
        </authorList>
    </citation>
    <scope>NUCLEOTIDE SEQUENCE [LARGE SCALE GENOMIC DNA]</scope>
    <source>
        <strain evidence="14 15">CL_MEX2019</strain>
        <tissue evidence="14">Muscle</tissue>
    </source>
</reference>
<comment type="caution">
    <text evidence="14">The sequence shown here is derived from an EMBL/GenBank/DDBJ whole genome shotgun (WGS) entry which is preliminary data.</text>
</comment>
<evidence type="ECO:0000256" key="12">
    <source>
        <dbReference type="ARBA" id="ARBA00033197"/>
    </source>
</evidence>
<dbReference type="PANTHER" id="PTHR13372:SF3">
    <property type="entry name" value="MULTICILIN"/>
    <property type="match status" value="1"/>
</dbReference>
<evidence type="ECO:0000256" key="13">
    <source>
        <dbReference type="SAM" id="Coils"/>
    </source>
</evidence>
<evidence type="ECO:0000256" key="2">
    <source>
        <dbReference type="ARBA" id="ARBA00007979"/>
    </source>
</evidence>
<feature type="coiled-coil region" evidence="13">
    <location>
        <begin position="151"/>
        <end position="185"/>
    </location>
</feature>
<evidence type="ECO:0000256" key="10">
    <source>
        <dbReference type="ARBA" id="ARBA00023306"/>
    </source>
</evidence>
<dbReference type="Pfam" id="PF07412">
    <property type="entry name" value="Geminin"/>
    <property type="match status" value="1"/>
</dbReference>
<keyword evidence="6 13" id="KW-0175">Coiled coil</keyword>
<dbReference type="SUPFAM" id="SSF111469">
    <property type="entry name" value="Geminin coiled-coil domain"/>
    <property type="match status" value="1"/>
</dbReference>
<evidence type="ECO:0000256" key="8">
    <source>
        <dbReference type="ARBA" id="ARBA00023163"/>
    </source>
</evidence>
<organism evidence="14 15">
    <name type="scientific">Characodon lateralis</name>
    <dbReference type="NCBI Taxonomy" id="208331"/>
    <lineage>
        <taxon>Eukaryota</taxon>
        <taxon>Metazoa</taxon>
        <taxon>Chordata</taxon>
        <taxon>Craniata</taxon>
        <taxon>Vertebrata</taxon>
        <taxon>Euteleostomi</taxon>
        <taxon>Actinopterygii</taxon>
        <taxon>Neopterygii</taxon>
        <taxon>Teleostei</taxon>
        <taxon>Neoteleostei</taxon>
        <taxon>Acanthomorphata</taxon>
        <taxon>Ovalentaria</taxon>
        <taxon>Atherinomorphae</taxon>
        <taxon>Cyprinodontiformes</taxon>
        <taxon>Goodeidae</taxon>
        <taxon>Characodon</taxon>
    </lineage>
</organism>
<protein>
    <recommendedName>
        <fullName evidence="3">Multicilin</fullName>
    </recommendedName>
    <alternativeName>
        <fullName evidence="11">Multiciliate differentiation and DNA synthesis-associated cell cycle protein</fullName>
    </alternativeName>
    <alternativeName>
        <fullName evidence="12">Protein Idas</fullName>
    </alternativeName>
</protein>